<evidence type="ECO:0000313" key="3">
    <source>
        <dbReference type="Proteomes" id="UP001341840"/>
    </source>
</evidence>
<feature type="compositionally biased region" description="Polar residues" evidence="1">
    <location>
        <begin position="34"/>
        <end position="49"/>
    </location>
</feature>
<sequence length="169" mass="18621">MVNQDEEGVVYTDHSGDEQCWNPQHERQPEELDLNTTANDAVGIGNTNMGSGGVQNGQPPPHNPNSGSRPSAFDRLGQASMELEVRELRKENTELRTTTRNLQSRGRTPPRRRSQSQSRSLPRRNHQPVPSRGGDVIIAVRMTVSPPQKEIVMGIGGPIGNTRRLKAGK</sequence>
<evidence type="ECO:0000313" key="2">
    <source>
        <dbReference type="EMBL" id="MED6221980.1"/>
    </source>
</evidence>
<keyword evidence="3" id="KW-1185">Reference proteome</keyword>
<dbReference type="Proteomes" id="UP001341840">
    <property type="component" value="Unassembled WGS sequence"/>
</dbReference>
<dbReference type="EMBL" id="JASCZI010272385">
    <property type="protein sequence ID" value="MED6221980.1"/>
    <property type="molecule type" value="Genomic_DNA"/>
</dbReference>
<accession>A0ABU6ZJ45</accession>
<protein>
    <submittedName>
        <fullName evidence="2">Uncharacterized protein</fullName>
    </submittedName>
</protein>
<feature type="compositionally biased region" description="Basic and acidic residues" evidence="1">
    <location>
        <begin position="83"/>
        <end position="94"/>
    </location>
</feature>
<evidence type="ECO:0000256" key="1">
    <source>
        <dbReference type="SAM" id="MobiDB-lite"/>
    </source>
</evidence>
<organism evidence="2 3">
    <name type="scientific">Stylosanthes scabra</name>
    <dbReference type="NCBI Taxonomy" id="79078"/>
    <lineage>
        <taxon>Eukaryota</taxon>
        <taxon>Viridiplantae</taxon>
        <taxon>Streptophyta</taxon>
        <taxon>Embryophyta</taxon>
        <taxon>Tracheophyta</taxon>
        <taxon>Spermatophyta</taxon>
        <taxon>Magnoliopsida</taxon>
        <taxon>eudicotyledons</taxon>
        <taxon>Gunneridae</taxon>
        <taxon>Pentapetalae</taxon>
        <taxon>rosids</taxon>
        <taxon>fabids</taxon>
        <taxon>Fabales</taxon>
        <taxon>Fabaceae</taxon>
        <taxon>Papilionoideae</taxon>
        <taxon>50 kb inversion clade</taxon>
        <taxon>dalbergioids sensu lato</taxon>
        <taxon>Dalbergieae</taxon>
        <taxon>Pterocarpus clade</taxon>
        <taxon>Stylosanthes</taxon>
    </lineage>
</organism>
<comment type="caution">
    <text evidence="2">The sequence shown here is derived from an EMBL/GenBank/DDBJ whole genome shotgun (WGS) entry which is preliminary data.</text>
</comment>
<feature type="region of interest" description="Disordered" evidence="1">
    <location>
        <begin position="1"/>
        <end position="132"/>
    </location>
</feature>
<gene>
    <name evidence="2" type="ORF">PIB30_060025</name>
</gene>
<name>A0ABU6ZJ45_9FABA</name>
<proteinExistence type="predicted"/>
<reference evidence="2 3" key="1">
    <citation type="journal article" date="2023" name="Plants (Basel)">
        <title>Bridging the Gap: Combining Genomics and Transcriptomics Approaches to Understand Stylosanthes scabra, an Orphan Legume from the Brazilian Caatinga.</title>
        <authorList>
            <person name="Ferreira-Neto J.R.C."/>
            <person name="da Silva M.D."/>
            <person name="Binneck E."/>
            <person name="de Melo N.F."/>
            <person name="da Silva R.H."/>
            <person name="de Melo A.L.T.M."/>
            <person name="Pandolfi V."/>
            <person name="Bustamante F.O."/>
            <person name="Brasileiro-Vidal A.C."/>
            <person name="Benko-Iseppon A.M."/>
        </authorList>
    </citation>
    <scope>NUCLEOTIDE SEQUENCE [LARGE SCALE GENOMIC DNA]</scope>
    <source>
        <tissue evidence="2">Leaves</tissue>
    </source>
</reference>